<comment type="caution">
    <text evidence="1">The sequence shown here is derived from an EMBL/GenBank/DDBJ whole genome shotgun (WGS) entry which is preliminary data.</text>
</comment>
<dbReference type="InterPro" id="IPR029058">
    <property type="entry name" value="AB_hydrolase_fold"/>
</dbReference>
<dbReference type="PANTHER" id="PTHR34853:SF1">
    <property type="entry name" value="LIPASE 5"/>
    <property type="match status" value="1"/>
</dbReference>
<dbReference type="Pfam" id="PF03583">
    <property type="entry name" value="LIP"/>
    <property type="match status" value="1"/>
</dbReference>
<dbReference type="EMBL" id="JAWLKE010000006">
    <property type="protein sequence ID" value="MDV6232281.1"/>
    <property type="molecule type" value="Genomic_DNA"/>
</dbReference>
<proteinExistence type="predicted"/>
<organism evidence="1 2">
    <name type="scientific">Rhodococcus cercidiphylli</name>
    <dbReference type="NCBI Taxonomy" id="489916"/>
    <lineage>
        <taxon>Bacteria</taxon>
        <taxon>Bacillati</taxon>
        <taxon>Actinomycetota</taxon>
        <taxon>Actinomycetes</taxon>
        <taxon>Mycobacteriales</taxon>
        <taxon>Nocardiaceae</taxon>
        <taxon>Rhodococcus</taxon>
    </lineage>
</organism>
<accession>A0ABU4B1B6</accession>
<keyword evidence="2" id="KW-1185">Reference proteome</keyword>
<dbReference type="InterPro" id="IPR005152">
    <property type="entry name" value="Lipase_secreted"/>
</dbReference>
<sequence length="366" mass="38356">MATALLAVPASAAPAITQEIGDVVSTRDLDRNLWIPGAASAEVLTYVTTDTFGEKALSTGTVFLPPGTAPDGGWPVISWAHGTSGLGDACAPSLIGPTYAERDLPYLANWLAQGYAIVASDYAGLGTPGLPTYLDGRTTAHNVVDMVKAGRNYSEDLSRSWVAVGQSQGGGAAIYTARYATEFGGPDLDYRGAVGTGTPAYIEKLISIGGPGVPPVELPSGLTAYVAYIGASLRYAHPELGLDDILTPLGKKYADLAETTCVSDFEAQLDGVTIGDFFTAPLTGLPNFTAVLDDYMAMPETGFDKPFFMGNGLQDIDVPFPTTAAYVARLTANGQPVTFRAYNTDHSGAFVQSQADTIPFVANLFR</sequence>
<dbReference type="Proteomes" id="UP001185899">
    <property type="component" value="Unassembled WGS sequence"/>
</dbReference>
<evidence type="ECO:0000313" key="1">
    <source>
        <dbReference type="EMBL" id="MDV6232281.1"/>
    </source>
</evidence>
<dbReference type="Gene3D" id="3.40.50.1820">
    <property type="entry name" value="alpha/beta hydrolase"/>
    <property type="match status" value="2"/>
</dbReference>
<dbReference type="PIRSF" id="PIRSF029171">
    <property type="entry name" value="Esterase_LipA"/>
    <property type="match status" value="1"/>
</dbReference>
<name>A0ABU4B1B6_9NOCA</name>
<dbReference type="SUPFAM" id="SSF53474">
    <property type="entry name" value="alpha/beta-Hydrolases"/>
    <property type="match status" value="1"/>
</dbReference>
<dbReference type="PANTHER" id="PTHR34853">
    <property type="match status" value="1"/>
</dbReference>
<protein>
    <submittedName>
        <fullName evidence="1">Lipase family protein</fullName>
    </submittedName>
</protein>
<evidence type="ECO:0000313" key="2">
    <source>
        <dbReference type="Proteomes" id="UP001185899"/>
    </source>
</evidence>
<gene>
    <name evidence="1" type="ORF">R3P95_17150</name>
</gene>
<reference evidence="1 2" key="1">
    <citation type="submission" date="2023-10" db="EMBL/GenBank/DDBJ databases">
        <title>Development of a sustainable strategy for remediation of hydrocarbon-contaminated territories based on the waste exchange concept.</title>
        <authorList>
            <person name="Krivoruchko A."/>
        </authorList>
    </citation>
    <scope>NUCLEOTIDE SEQUENCE [LARGE SCALE GENOMIC DNA]</scope>
    <source>
        <strain evidence="1 2">IEGM 1322</strain>
    </source>
</reference>
<dbReference type="RefSeq" id="WP_317549080.1">
    <property type="nucleotide sequence ID" value="NZ_JAWLKE010000006.1"/>
</dbReference>